<evidence type="ECO:0000259" key="2">
    <source>
        <dbReference type="Pfam" id="PF11738"/>
    </source>
</evidence>
<proteinExistence type="predicted"/>
<reference evidence="4 5" key="1">
    <citation type="submission" date="2016-11" db="EMBL/GenBank/DDBJ databases">
        <authorList>
            <person name="Jaros S."/>
            <person name="Januszkiewicz K."/>
            <person name="Wedrychowicz H."/>
        </authorList>
    </citation>
    <scope>NUCLEOTIDE SEQUENCE [LARGE SCALE GENOMIC DNA]</scope>
    <source>
        <strain evidence="4 5">DSM 6191</strain>
    </source>
</reference>
<dbReference type="InterPro" id="IPR021729">
    <property type="entry name" value="DUF3298"/>
</dbReference>
<dbReference type="Pfam" id="PF11738">
    <property type="entry name" value="DUF3298"/>
    <property type="match status" value="1"/>
</dbReference>
<dbReference type="Pfam" id="PF13739">
    <property type="entry name" value="PdaC"/>
    <property type="match status" value="1"/>
</dbReference>
<dbReference type="Proteomes" id="UP000184241">
    <property type="component" value="Unassembled WGS sequence"/>
</dbReference>
<dbReference type="EMBL" id="FQXU01000011">
    <property type="protein sequence ID" value="SHI28250.1"/>
    <property type="molecule type" value="Genomic_DNA"/>
</dbReference>
<protein>
    <recommendedName>
        <fullName evidence="6">Deacetylase PdaC domain-containing protein</fullName>
    </recommendedName>
</protein>
<gene>
    <name evidence="4" type="ORF">SAMN02745941_03473</name>
</gene>
<feature type="domain" description="Deacetylase PdaC" evidence="3">
    <location>
        <begin position="48"/>
        <end position="139"/>
    </location>
</feature>
<dbReference type="Gene3D" id="3.30.565.40">
    <property type="entry name" value="Fervidobacterium nodosum Rt17-B1 like"/>
    <property type="match status" value="1"/>
</dbReference>
<dbReference type="AlphaFoldDB" id="A0A1M5ZVI2"/>
<keyword evidence="1" id="KW-0732">Signal</keyword>
<organism evidence="4 5">
    <name type="scientific">Clostridium intestinale DSM 6191</name>
    <dbReference type="NCBI Taxonomy" id="1121320"/>
    <lineage>
        <taxon>Bacteria</taxon>
        <taxon>Bacillati</taxon>
        <taxon>Bacillota</taxon>
        <taxon>Clostridia</taxon>
        <taxon>Eubacteriales</taxon>
        <taxon>Clostridiaceae</taxon>
        <taxon>Clostridium</taxon>
    </lineage>
</organism>
<evidence type="ECO:0000256" key="1">
    <source>
        <dbReference type="SAM" id="SignalP"/>
    </source>
</evidence>
<dbReference type="RefSeq" id="WP_073021516.1">
    <property type="nucleotide sequence ID" value="NZ_FQXU01000011.1"/>
</dbReference>
<evidence type="ECO:0000259" key="3">
    <source>
        <dbReference type="Pfam" id="PF13739"/>
    </source>
</evidence>
<evidence type="ECO:0008006" key="6">
    <source>
        <dbReference type="Google" id="ProtNLM"/>
    </source>
</evidence>
<dbReference type="InterPro" id="IPR025303">
    <property type="entry name" value="PdaC"/>
</dbReference>
<feature type="signal peptide" evidence="1">
    <location>
        <begin position="1"/>
        <end position="22"/>
    </location>
</feature>
<accession>A0A1M5ZVI2</accession>
<name>A0A1M5ZVI2_9CLOT</name>
<evidence type="ECO:0000313" key="5">
    <source>
        <dbReference type="Proteomes" id="UP000184241"/>
    </source>
</evidence>
<dbReference type="InterPro" id="IPR037126">
    <property type="entry name" value="PdaC/RsiV-like_sf"/>
</dbReference>
<evidence type="ECO:0000313" key="4">
    <source>
        <dbReference type="EMBL" id="SHI28250.1"/>
    </source>
</evidence>
<feature type="domain" description="DUF3298" evidence="2">
    <location>
        <begin position="157"/>
        <end position="232"/>
    </location>
</feature>
<dbReference type="Gene3D" id="3.90.640.20">
    <property type="entry name" value="Heat-shock cognate protein, ATPase"/>
    <property type="match status" value="1"/>
</dbReference>
<sequence>MKKILNLTLLCLMMSTSNIARAVEKNVDMSFQCEKIVIEENKKDINMESIKGEIKTPTITAPNNNFTKDINQKLKDWNDSWLKDLEDLAQKYAQDSKEDNIPFRPFEVDSVYSIQNQKCPYLSFYIDYYQFTGGAHGITTRKTYNYNLNDDKELALKDLFKEGYNYKDIINKEIGNQIQKNKENYFTDKNGFKGISDNQAFTFNDKEITIYFQQYEIAPYVTGIPTFNIPKSLLKNGLI</sequence>
<feature type="chain" id="PRO_5012229240" description="Deacetylase PdaC domain-containing protein" evidence="1">
    <location>
        <begin position="23"/>
        <end position="239"/>
    </location>
</feature>